<dbReference type="InterPro" id="IPR022920">
    <property type="entry name" value="Disulphide_bond_form_DsbB"/>
</dbReference>
<feature type="topological domain" description="Cytoplasmic" evidence="14">
    <location>
        <begin position="1"/>
        <end position="9"/>
    </location>
</feature>
<dbReference type="SUPFAM" id="SSF158442">
    <property type="entry name" value="DsbB-like"/>
    <property type="match status" value="1"/>
</dbReference>
<dbReference type="GO" id="GO:0006457">
    <property type="term" value="P:protein folding"/>
    <property type="evidence" value="ECO:0007669"/>
    <property type="project" value="InterPro"/>
</dbReference>
<dbReference type="PANTHER" id="PTHR36570">
    <property type="entry name" value="DISULFIDE BOND FORMATION PROTEIN B"/>
    <property type="match status" value="1"/>
</dbReference>
<keyword evidence="5" id="KW-0997">Cell inner membrane</keyword>
<dbReference type="EMBL" id="CP025682">
    <property type="protein sequence ID" value="AUN94038.1"/>
    <property type="molecule type" value="Genomic_DNA"/>
</dbReference>
<accession>A0A2I6S477</accession>
<dbReference type="InterPro" id="IPR023380">
    <property type="entry name" value="DsbB-like_sf"/>
</dbReference>
<evidence type="ECO:0000256" key="3">
    <source>
        <dbReference type="ARBA" id="ARBA00022448"/>
    </source>
</evidence>
<dbReference type="HAMAP" id="MF_00286">
    <property type="entry name" value="DsbB"/>
    <property type="match status" value="1"/>
</dbReference>
<dbReference type="PANTHER" id="PTHR36570:SF3">
    <property type="entry name" value="DISULFIDE BOND FORMATION PROTEIN B"/>
    <property type="match status" value="1"/>
</dbReference>
<evidence type="ECO:0000256" key="9">
    <source>
        <dbReference type="ARBA" id="ARBA00023002"/>
    </source>
</evidence>
<organism evidence="16 17">
    <name type="scientific">Pseudazoarcus pumilus</name>
    <dbReference type="NCBI Taxonomy" id="2067960"/>
    <lineage>
        <taxon>Bacteria</taxon>
        <taxon>Pseudomonadati</taxon>
        <taxon>Pseudomonadota</taxon>
        <taxon>Betaproteobacteria</taxon>
        <taxon>Rhodocyclales</taxon>
        <taxon>Zoogloeaceae</taxon>
        <taxon>Pseudazoarcus</taxon>
    </lineage>
</organism>
<evidence type="ECO:0000256" key="2">
    <source>
        <dbReference type="ARBA" id="ARBA00008823"/>
    </source>
</evidence>
<feature type="topological domain" description="Cytoplasmic" evidence="14">
    <location>
        <begin position="62"/>
        <end position="67"/>
    </location>
</feature>
<keyword evidence="9 14" id="KW-0560">Oxidoreductase</keyword>
<dbReference type="RefSeq" id="WP_102246110.1">
    <property type="nucleotide sequence ID" value="NZ_CP025682.1"/>
</dbReference>
<evidence type="ECO:0000256" key="13">
    <source>
        <dbReference type="ARBA" id="ARBA00023284"/>
    </source>
</evidence>
<dbReference type="InterPro" id="IPR050183">
    <property type="entry name" value="DsbB"/>
</dbReference>
<feature type="topological domain" description="Cytoplasmic" evidence="14">
    <location>
        <begin position="161"/>
        <end position="174"/>
    </location>
</feature>
<dbReference type="GO" id="GO:0015035">
    <property type="term" value="F:protein-disulfide reductase activity"/>
    <property type="evidence" value="ECO:0007669"/>
    <property type="project" value="UniProtKB-UniRule"/>
</dbReference>
<keyword evidence="11 14" id="KW-1015">Disulfide bond</keyword>
<sequence>MYLPAPRPLFAALFVACAALLGFGLYLQHVVGLEPCPMCILQRYAFVAIALVALIASVHGPRRSGTVLYGLLVLVAALAGGGVAAQQTRLQLEPPSLAECGPGFEYMVESFGLAEALPMMFRGAGDCTAIDWTFLGLTIANWSLICFALIALFALVMIARGGRRRREGWRGFSR</sequence>
<evidence type="ECO:0000256" key="4">
    <source>
        <dbReference type="ARBA" id="ARBA00022475"/>
    </source>
</evidence>
<dbReference type="KEGG" id="atw:C0099_03190"/>
<reference evidence="16 17" key="1">
    <citation type="submission" date="2018-01" db="EMBL/GenBank/DDBJ databases">
        <authorList>
            <person name="Fu G.-Y."/>
        </authorList>
    </citation>
    <scope>NUCLEOTIDE SEQUENCE [LARGE SCALE GENOMIC DNA]</scope>
    <source>
        <strain evidence="16 17">SY39</strain>
    </source>
</reference>
<dbReference type="InterPro" id="IPR003752">
    <property type="entry name" value="DiS_bond_form_DsbB/BdbC"/>
</dbReference>
<feature type="topological domain" description="Periplasmic" evidence="14">
    <location>
        <begin position="27"/>
        <end position="44"/>
    </location>
</feature>
<name>A0A2I6S477_9RHOO</name>
<protein>
    <recommendedName>
        <fullName evidence="14">Disulfide bond formation protein B</fullName>
    </recommendedName>
    <alternativeName>
        <fullName evidence="14">Disulfide oxidoreductase</fullName>
    </alternativeName>
</protein>
<keyword evidence="3 14" id="KW-0813">Transport</keyword>
<evidence type="ECO:0000256" key="5">
    <source>
        <dbReference type="ARBA" id="ARBA00022519"/>
    </source>
</evidence>
<evidence type="ECO:0000256" key="15">
    <source>
        <dbReference type="SAM" id="Phobius"/>
    </source>
</evidence>
<dbReference type="OrthoDB" id="3711263at2"/>
<keyword evidence="8 14" id="KW-1133">Transmembrane helix</keyword>
<evidence type="ECO:0000313" key="17">
    <source>
        <dbReference type="Proteomes" id="UP000242205"/>
    </source>
</evidence>
<dbReference type="GO" id="GO:0009055">
    <property type="term" value="F:electron transfer activity"/>
    <property type="evidence" value="ECO:0007669"/>
    <property type="project" value="UniProtKB-UniRule"/>
</dbReference>
<gene>
    <name evidence="14" type="primary">dsbB</name>
    <name evidence="16" type="ORF">C0099_03190</name>
</gene>
<feature type="disulfide bond" description="Redox-active" evidence="14">
    <location>
        <begin position="36"/>
        <end position="39"/>
    </location>
</feature>
<evidence type="ECO:0000313" key="16">
    <source>
        <dbReference type="EMBL" id="AUN94038.1"/>
    </source>
</evidence>
<dbReference type="Pfam" id="PF02600">
    <property type="entry name" value="DsbB"/>
    <property type="match status" value="1"/>
</dbReference>
<feature type="transmembrane region" description="Helical" evidence="15">
    <location>
        <begin position="42"/>
        <end position="60"/>
    </location>
</feature>
<evidence type="ECO:0000256" key="1">
    <source>
        <dbReference type="ARBA" id="ARBA00004429"/>
    </source>
</evidence>
<keyword evidence="4 14" id="KW-1003">Cell membrane</keyword>
<evidence type="ECO:0000256" key="12">
    <source>
        <dbReference type="ARBA" id="ARBA00023186"/>
    </source>
</evidence>
<keyword evidence="17" id="KW-1185">Reference proteome</keyword>
<evidence type="ECO:0000256" key="7">
    <source>
        <dbReference type="ARBA" id="ARBA00022982"/>
    </source>
</evidence>
<keyword evidence="13 14" id="KW-0676">Redox-active center</keyword>
<dbReference type="GO" id="GO:0005886">
    <property type="term" value="C:plasma membrane"/>
    <property type="evidence" value="ECO:0007669"/>
    <property type="project" value="UniProtKB-SubCell"/>
</dbReference>
<evidence type="ECO:0000256" key="10">
    <source>
        <dbReference type="ARBA" id="ARBA00023136"/>
    </source>
</evidence>
<keyword evidence="12 14" id="KW-0143">Chaperone</keyword>
<comment type="similarity">
    <text evidence="2 14">Belongs to the DsbB family.</text>
</comment>
<keyword evidence="7 14" id="KW-0249">Electron transport</keyword>
<feature type="transmembrane region" description="Helical" evidence="15">
    <location>
        <begin position="139"/>
        <end position="159"/>
    </location>
</feature>
<evidence type="ECO:0000256" key="6">
    <source>
        <dbReference type="ARBA" id="ARBA00022692"/>
    </source>
</evidence>
<comment type="subcellular location">
    <subcellularLocation>
        <location evidence="1">Cell inner membrane</location>
        <topology evidence="1">Multi-pass membrane protein</topology>
    </subcellularLocation>
    <subcellularLocation>
        <location evidence="14">Cell membrane</location>
        <topology evidence="14">Multi-pass membrane protein</topology>
    </subcellularLocation>
</comment>
<evidence type="ECO:0000256" key="8">
    <source>
        <dbReference type="ARBA" id="ARBA00022989"/>
    </source>
</evidence>
<keyword evidence="6 14" id="KW-0812">Transmembrane</keyword>
<dbReference type="Proteomes" id="UP000242205">
    <property type="component" value="Chromosome"/>
</dbReference>
<comment type="caution">
    <text evidence="14">Lacks conserved residue(s) required for the propagation of feature annotation.</text>
</comment>
<dbReference type="Gene3D" id="1.20.1550.10">
    <property type="entry name" value="DsbB-like"/>
    <property type="match status" value="1"/>
</dbReference>
<comment type="function">
    <text evidence="14">Required for disulfide bond formation in some periplasmic proteins. Acts by oxidizing the DsbA protein.</text>
</comment>
<feature type="transmembrane region" description="Helical" evidence="15">
    <location>
        <begin position="67"/>
        <end position="85"/>
    </location>
</feature>
<dbReference type="AlphaFoldDB" id="A0A2I6S477"/>
<proteinExistence type="inferred from homology"/>
<evidence type="ECO:0000256" key="14">
    <source>
        <dbReference type="HAMAP-Rule" id="MF_00286"/>
    </source>
</evidence>
<keyword evidence="10 14" id="KW-0472">Membrane</keyword>
<evidence type="ECO:0000256" key="11">
    <source>
        <dbReference type="ARBA" id="ARBA00023157"/>
    </source>
</evidence>